<dbReference type="KEGG" id="vg:65129909"/>
<sequence length="293" mass="33746">MNIANLLKYCPKGTKLYSTAFGEVELIDTSSLANTILVQNNHDTPFTFYSDGSYILDGECILFPSKDQRDWSKFRLPLKRGDIMMKADGTIPFIASGEFYKDTSPKYICGVDTTEHFKTGIYGWTSEFYIPASKEAKKELFSKIAEAGYKWNANTLELEKWEFEFKEGNVIKDNKNNLYLIVDTNVRPKIGCVLNQDMKLTILDKVTTLDSIKFTLANEKERNILYSALVREIISMTKKQHKLTVKDLREALKNLDESKEVMIVNSYSCSNKIDIEYIKELKENGKEYYKINI</sequence>
<dbReference type="Proteomes" id="UP000593686">
    <property type="component" value="Genome"/>
</dbReference>
<evidence type="ECO:0000313" key="1">
    <source>
        <dbReference type="EMBL" id="QOR59347.1"/>
    </source>
</evidence>
<organism evidence="1 2">
    <name type="scientific">uncultured phage cr116_1</name>
    <dbReference type="NCBI Taxonomy" id="2772073"/>
    <lineage>
        <taxon>Viruses</taxon>
        <taxon>Duplodnaviria</taxon>
        <taxon>Heunggongvirae</taxon>
        <taxon>Uroviricota</taxon>
        <taxon>Caudoviricetes</taxon>
        <taxon>Crassvirales</taxon>
        <taxon>Steigviridae</taxon>
        <taxon>Asinivirinae</taxon>
        <taxon>Pamirivirus</taxon>
        <taxon>Pamirivirus faecium</taxon>
    </lineage>
</organism>
<dbReference type="EMBL" id="MT774389">
    <property type="protein sequence ID" value="QOR59347.1"/>
    <property type="molecule type" value="Genomic_DNA"/>
</dbReference>
<name>A0A7M1RY59_9CAUD</name>
<evidence type="ECO:0000313" key="2">
    <source>
        <dbReference type="Proteomes" id="UP000593686"/>
    </source>
</evidence>
<proteinExistence type="predicted"/>
<keyword evidence="2" id="KW-1185">Reference proteome</keyword>
<dbReference type="GeneID" id="65129909"/>
<accession>A0A7M1RY59</accession>
<dbReference type="RefSeq" id="YP_010111505.1">
    <property type="nucleotide sequence ID" value="NC_055882.1"/>
</dbReference>
<protein>
    <submittedName>
        <fullName evidence="1">Uncharacterized protein</fullName>
    </submittedName>
</protein>
<reference evidence="1 2" key="1">
    <citation type="submission" date="2020-07" db="EMBL/GenBank/DDBJ databases">
        <title>Taxonomic proposal: Crassvirales, a new order of highly abundant and diverse bacterial viruses.</title>
        <authorList>
            <person name="Shkoporov A.N."/>
            <person name="Stockdale S.R."/>
            <person name="Guerin E."/>
            <person name="Ross R.P."/>
            <person name="Hill C."/>
        </authorList>
    </citation>
    <scope>NUCLEOTIDE SEQUENCE [LARGE SCALE GENOMIC DNA]</scope>
</reference>